<organism evidence="2 3">
    <name type="scientific">Folsomia candida</name>
    <name type="common">Springtail</name>
    <dbReference type="NCBI Taxonomy" id="158441"/>
    <lineage>
        <taxon>Eukaryota</taxon>
        <taxon>Metazoa</taxon>
        <taxon>Ecdysozoa</taxon>
        <taxon>Arthropoda</taxon>
        <taxon>Hexapoda</taxon>
        <taxon>Collembola</taxon>
        <taxon>Entomobryomorpha</taxon>
        <taxon>Isotomoidea</taxon>
        <taxon>Isotomidae</taxon>
        <taxon>Proisotominae</taxon>
        <taxon>Folsomia</taxon>
    </lineage>
</organism>
<accession>A0A226DA68</accession>
<feature type="compositionally biased region" description="Basic and acidic residues" evidence="1">
    <location>
        <begin position="537"/>
        <end position="552"/>
    </location>
</feature>
<feature type="compositionally biased region" description="Basic and acidic residues" evidence="1">
    <location>
        <begin position="634"/>
        <end position="645"/>
    </location>
</feature>
<feature type="region of interest" description="Disordered" evidence="1">
    <location>
        <begin position="277"/>
        <end position="592"/>
    </location>
</feature>
<feature type="compositionally biased region" description="Low complexity" evidence="1">
    <location>
        <begin position="310"/>
        <end position="325"/>
    </location>
</feature>
<keyword evidence="3" id="KW-1185">Reference proteome</keyword>
<proteinExistence type="predicted"/>
<dbReference type="EMBL" id="LNIX01000027">
    <property type="protein sequence ID" value="OXA42030.1"/>
    <property type="molecule type" value="Genomic_DNA"/>
</dbReference>
<dbReference type="AlphaFoldDB" id="A0A226DA68"/>
<feature type="compositionally biased region" description="Basic and acidic residues" evidence="1">
    <location>
        <begin position="560"/>
        <end position="577"/>
    </location>
</feature>
<name>A0A226DA68_FOLCA</name>
<sequence length="724" mass="81537">MKPKQNLGEFRDRVDYISLNCKDCKHNKVEGVTPCNICITSESIQIRELVALTTGESHLDKFRCLRYLEDTVGKPAVEGRQWIMLCWAYADILHKEKGPLPTKICRKMKEFFTFCIQQHAKSLLELHQIMVMIDHTGKFGPLGKEIVNKDWKISSEFCTLEKVILSKAKNFPLVEEIKTLNQIGATAYGSEPVKRSPISYFYPNLRPVKLIKPVIVVRTVPMSACQAKPKMADHTTPHPFLEAMRRATEMMFAQAQRGRKGKPEAVVRTCSLPPYVSPTSPSLWVKPSTKPPWDNPNSQHPWGNPNSQPGWGNSNSQWSWGNQNSKTSWGNPNSQWSWGNQNSKTSWGNPNSQWSWGNQNSKTSWGNPNSQWSWGNQNSKTSWGNPNSQWSWGNQNSKTSWGNPNSQWPWGNSNSHQPGINSTSMHPAAKTTSLPPPVQPTSIPPYVKPTLLPARINSPTSRPRHFKSNSQPPQFYPPIKNNSSTVPNKTKGNKLDKPEPEFTRVVKLEKDREDQISNETEAKLQDEGVSIDPLSSLKEEDKPDLRTEEKRQSSHLRVPGAHDEPDVIRSGKSEKSDLMGSAEEPNVGPVPSPLDPDILLYVTDPRTTIRLNPSLFPSEGGGWLASSLLPSEVRKRPEKRDDNLDQRQSPPLPVLPMVPAGCKETLLGIDFTPEEYLEHTIADNYYAQGIKLVEGVRRVVFYHRVNSLSCPLEDDAFFGKSIPK</sequence>
<feature type="compositionally biased region" description="Basic and acidic residues" evidence="1">
    <location>
        <begin position="493"/>
        <end position="526"/>
    </location>
</feature>
<evidence type="ECO:0000313" key="2">
    <source>
        <dbReference type="EMBL" id="OXA42030.1"/>
    </source>
</evidence>
<dbReference type="STRING" id="158441.A0A226DA68"/>
<gene>
    <name evidence="2" type="ORF">Fcan01_23179</name>
</gene>
<comment type="caution">
    <text evidence="2">The sequence shown here is derived from an EMBL/GenBank/DDBJ whole genome shotgun (WGS) entry which is preliminary data.</text>
</comment>
<reference evidence="2 3" key="1">
    <citation type="submission" date="2015-12" db="EMBL/GenBank/DDBJ databases">
        <title>The genome of Folsomia candida.</title>
        <authorList>
            <person name="Faddeeva A."/>
            <person name="Derks M.F."/>
            <person name="Anvar Y."/>
            <person name="Smit S."/>
            <person name="Van Straalen N."/>
            <person name="Roelofs D."/>
        </authorList>
    </citation>
    <scope>NUCLEOTIDE SEQUENCE [LARGE SCALE GENOMIC DNA]</scope>
    <source>
        <strain evidence="2 3">VU population</strain>
        <tissue evidence="2">Whole body</tissue>
    </source>
</reference>
<feature type="compositionally biased region" description="Pro residues" evidence="1">
    <location>
        <begin position="434"/>
        <end position="447"/>
    </location>
</feature>
<protein>
    <submittedName>
        <fullName evidence="2">Paternally-expressed gene 3 protein</fullName>
    </submittedName>
</protein>
<evidence type="ECO:0000313" key="3">
    <source>
        <dbReference type="Proteomes" id="UP000198287"/>
    </source>
</evidence>
<feature type="region of interest" description="Disordered" evidence="1">
    <location>
        <begin position="634"/>
        <end position="655"/>
    </location>
</feature>
<dbReference type="Proteomes" id="UP000198287">
    <property type="component" value="Unassembled WGS sequence"/>
</dbReference>
<feature type="compositionally biased region" description="Polar residues" evidence="1">
    <location>
        <begin position="326"/>
        <end position="433"/>
    </location>
</feature>
<evidence type="ECO:0000256" key="1">
    <source>
        <dbReference type="SAM" id="MobiDB-lite"/>
    </source>
</evidence>
<feature type="compositionally biased region" description="Polar residues" evidence="1">
    <location>
        <begin position="295"/>
        <end position="309"/>
    </location>
</feature>
<feature type="compositionally biased region" description="Polar residues" evidence="1">
    <location>
        <begin position="480"/>
        <end position="490"/>
    </location>
</feature>